<sequence length="1020" mass="116818">PPDDVTNWNIVPSQRDILRSDEVYLRPNFIGKSYPELKTYVDVQMRLLMEDFMQPLRNGMAKLLSGKFQPRDVQELRIYENVTFKRSGLVQDRRRVIPERESSWRIYSVNFKELPRVNWSTSRRLIHGSLVCLWDPTSNDLIVASVVHSNPQELARGQIMLAIESSDAADHFHKKTYIMLESVIFYEPYRAVLQVLQDFTKDSFPMLDYFLGTETDHTPPSYDWQSYTYVLRKSEDSTFIVENLADFSKRPTANEMGLDKRQYEALYTALTSRVALIQGPPGTGKTFLALRIIRSLLDNKNSWQGQNEGELLAKSEISESGASCRNHALDQFLEGVLRLTDKIIRIGSQSKSPILENFTLHKVKSKVREAQNNGPYAESNYPYYFLKMKELRVAQEKTKVKTTSDEASEKKDPTLRFDNTAVTVEEETLVDFAKNQLNRMEFVRDLLSAIPNDACLEETSFHVGQILTMSLRQRWMLFRKWKRSYQEMIEQDVRKSKEDYESQIKEYNQLKGQALAALCRTADVIGMTTTGAAKNRLLLESLKAKIVMVEEAAEVLETHIVCSLTADCQQLIMIGDHQQLRPSVNVFDLAKNYHLDVSLFERLILGGLKAVRLGVQHRMRPEIVRLIVPAIYEELENHSTVYDHPHVPGMQHDVFFYHHNYPEKEDGSSFYNRHEVDMSLRLAIYLIREQKVAPQQITILATYTAQLHQFFNSRKSYELLADVRITVVDNFQGEENDVIILSLVRNNSRNSVGFLRTANRICVALSRARNGLYILGNIHMLANASPVWADMEKVLKEHGQIGEEIPLRCDRHHEIVRKVKRSIDFPIGSFCRELCGAELDCGHVCKLVCHQDELHTSSCPEIITKLLDCGHDYSGPCSRNSENVFCPELLAAYCTELVRKKLLCGHPKRMKCNEDPTEFDCGVADERLLDCGHLFQYACPGKSMDVFILSCERIVDQKMPCGHTQKVTCSKPLTRCLQETVRVLECGHSVKSACWNTTPTCTAIVEKTLACGHQQSVHCN</sequence>
<dbReference type="InterPro" id="IPR045055">
    <property type="entry name" value="DNA2/NAM7-like"/>
</dbReference>
<dbReference type="Pfam" id="PF13087">
    <property type="entry name" value="AAA_12"/>
    <property type="match status" value="1"/>
</dbReference>
<dbReference type="GO" id="GO:0003723">
    <property type="term" value="F:RNA binding"/>
    <property type="evidence" value="ECO:0000318"/>
    <property type="project" value="GO_Central"/>
</dbReference>
<dbReference type="Pfam" id="PF25396">
    <property type="entry name" value="ZNFX1"/>
    <property type="match status" value="1"/>
</dbReference>
<feature type="non-terminal residue" evidence="5">
    <location>
        <position position="1020"/>
    </location>
</feature>
<dbReference type="CDD" id="cd18808">
    <property type="entry name" value="SF1_C_Upf1"/>
    <property type="match status" value="1"/>
</dbReference>
<evidence type="ECO:0000259" key="2">
    <source>
        <dbReference type="Pfam" id="PF13086"/>
    </source>
</evidence>
<dbReference type="InterPro" id="IPR057373">
    <property type="entry name" value="ZNFX1"/>
</dbReference>
<dbReference type="PANTHER" id="PTHR10887:SF341">
    <property type="entry name" value="NFX1-TYPE ZINC FINGER-CONTAINING PROTEIN 1"/>
    <property type="match status" value="1"/>
</dbReference>
<keyword evidence="6" id="KW-1185">Reference proteome</keyword>
<accession>E9H2V4</accession>
<dbReference type="OMA" id="RTANRIC"/>
<organism evidence="5 6">
    <name type="scientific">Daphnia pulex</name>
    <name type="common">Water flea</name>
    <dbReference type="NCBI Taxonomy" id="6669"/>
    <lineage>
        <taxon>Eukaryota</taxon>
        <taxon>Metazoa</taxon>
        <taxon>Ecdysozoa</taxon>
        <taxon>Arthropoda</taxon>
        <taxon>Crustacea</taxon>
        <taxon>Branchiopoda</taxon>
        <taxon>Diplostraca</taxon>
        <taxon>Cladocera</taxon>
        <taxon>Anomopoda</taxon>
        <taxon>Daphniidae</taxon>
        <taxon>Daphnia</taxon>
    </lineage>
</organism>
<dbReference type="FunFam" id="3.40.50.300:FF:000742">
    <property type="entry name" value="NFX1-type zinc finger-containing protein 1"/>
    <property type="match status" value="1"/>
</dbReference>
<dbReference type="InterPro" id="IPR041677">
    <property type="entry name" value="DNA2/NAM7_AAA_11"/>
</dbReference>
<dbReference type="FunFam" id="3.40.50.300:FF:003706">
    <property type="entry name" value="Uncharacterized protein"/>
    <property type="match status" value="1"/>
</dbReference>
<evidence type="ECO:0000259" key="3">
    <source>
        <dbReference type="Pfam" id="PF13087"/>
    </source>
</evidence>
<dbReference type="InterPro" id="IPR041679">
    <property type="entry name" value="DNA2/NAM7-like_C"/>
</dbReference>
<dbReference type="GO" id="GO:0004386">
    <property type="term" value="F:helicase activity"/>
    <property type="evidence" value="ECO:0007669"/>
    <property type="project" value="InterPro"/>
</dbReference>
<dbReference type="InterPro" id="IPR047187">
    <property type="entry name" value="SF1_C_Upf1"/>
</dbReference>
<dbReference type="STRING" id="6669.E9H2V4"/>
<dbReference type="GO" id="GO:0031048">
    <property type="term" value="P:regulatory ncRNA-mediated heterochromatin formation"/>
    <property type="evidence" value="ECO:0000318"/>
    <property type="project" value="GO_Central"/>
</dbReference>
<keyword evidence="1" id="KW-0175">Coiled coil</keyword>
<reference evidence="5 6" key="1">
    <citation type="journal article" date="2011" name="Science">
        <title>The ecoresponsive genome of Daphnia pulex.</title>
        <authorList>
            <person name="Colbourne J.K."/>
            <person name="Pfrender M.E."/>
            <person name="Gilbert D."/>
            <person name="Thomas W.K."/>
            <person name="Tucker A."/>
            <person name="Oakley T.H."/>
            <person name="Tokishita S."/>
            <person name="Aerts A."/>
            <person name="Arnold G.J."/>
            <person name="Basu M.K."/>
            <person name="Bauer D.J."/>
            <person name="Caceres C.E."/>
            <person name="Carmel L."/>
            <person name="Casola C."/>
            <person name="Choi J.H."/>
            <person name="Detter J.C."/>
            <person name="Dong Q."/>
            <person name="Dusheyko S."/>
            <person name="Eads B.D."/>
            <person name="Frohlich T."/>
            <person name="Geiler-Samerotte K.A."/>
            <person name="Gerlach D."/>
            <person name="Hatcher P."/>
            <person name="Jogdeo S."/>
            <person name="Krijgsveld J."/>
            <person name="Kriventseva E.V."/>
            <person name="Kultz D."/>
            <person name="Laforsch C."/>
            <person name="Lindquist E."/>
            <person name="Lopez J."/>
            <person name="Manak J.R."/>
            <person name="Muller J."/>
            <person name="Pangilinan J."/>
            <person name="Patwardhan R.P."/>
            <person name="Pitluck S."/>
            <person name="Pritham E.J."/>
            <person name="Rechtsteiner A."/>
            <person name="Rho M."/>
            <person name="Rogozin I.B."/>
            <person name="Sakarya O."/>
            <person name="Salamov A."/>
            <person name="Schaack S."/>
            <person name="Shapiro H."/>
            <person name="Shiga Y."/>
            <person name="Skalitzky C."/>
            <person name="Smith Z."/>
            <person name="Souvorov A."/>
            <person name="Sung W."/>
            <person name="Tang Z."/>
            <person name="Tsuchiya D."/>
            <person name="Tu H."/>
            <person name="Vos H."/>
            <person name="Wang M."/>
            <person name="Wolf Y.I."/>
            <person name="Yamagata H."/>
            <person name="Yamada T."/>
            <person name="Ye Y."/>
            <person name="Shaw J.R."/>
            <person name="Andrews J."/>
            <person name="Crease T.J."/>
            <person name="Tang H."/>
            <person name="Lucas S.M."/>
            <person name="Robertson H.M."/>
            <person name="Bork P."/>
            <person name="Koonin E.V."/>
            <person name="Zdobnov E.M."/>
            <person name="Grigoriev I.V."/>
            <person name="Lynch M."/>
            <person name="Boore J.L."/>
        </authorList>
    </citation>
    <scope>NUCLEOTIDE SEQUENCE [LARGE SCALE GENOMIC DNA]</scope>
</reference>
<evidence type="ECO:0000313" key="5">
    <source>
        <dbReference type="EMBL" id="EFX73849.1"/>
    </source>
</evidence>
<evidence type="ECO:0000313" key="6">
    <source>
        <dbReference type="Proteomes" id="UP000000305"/>
    </source>
</evidence>
<feature type="domain" description="ZNFX1" evidence="4">
    <location>
        <begin position="72"/>
        <end position="182"/>
    </location>
</feature>
<protein>
    <recommendedName>
        <fullName evidence="7">NFX1-type zinc finger-containing protein 1</fullName>
    </recommendedName>
</protein>
<feature type="non-terminal residue" evidence="5">
    <location>
        <position position="1"/>
    </location>
</feature>
<dbReference type="EMBL" id="GL732587">
    <property type="protein sequence ID" value="EFX73849.1"/>
    <property type="molecule type" value="Genomic_DNA"/>
</dbReference>
<dbReference type="OrthoDB" id="2423195at2759"/>
<dbReference type="PhylomeDB" id="E9H2V4"/>
<name>E9H2V4_DAPPU</name>
<feature type="coiled-coil region" evidence="1">
    <location>
        <begin position="490"/>
        <end position="559"/>
    </location>
</feature>
<dbReference type="Proteomes" id="UP000000305">
    <property type="component" value="Unassembled WGS sequence"/>
</dbReference>
<dbReference type="HOGENOM" id="CLU_001066_0_0_1"/>
<dbReference type="Pfam" id="PF13086">
    <property type="entry name" value="AAA_11"/>
    <property type="match status" value="1"/>
</dbReference>
<feature type="domain" description="DNA2/NAM7 helicase helicase" evidence="2">
    <location>
        <begin position="258"/>
        <end position="584"/>
    </location>
</feature>
<dbReference type="InParanoid" id="E9H2V4"/>
<proteinExistence type="predicted"/>
<dbReference type="AlphaFoldDB" id="E9H2V4"/>
<dbReference type="FunCoup" id="E9H2V4">
    <property type="interactions" value="10"/>
</dbReference>
<gene>
    <name evidence="5" type="ORF">DAPPUDRAFT_10306</name>
</gene>
<dbReference type="CDD" id="cd17936">
    <property type="entry name" value="EEXXEc_NFX1"/>
    <property type="match status" value="1"/>
</dbReference>
<dbReference type="Gene3D" id="3.40.50.300">
    <property type="entry name" value="P-loop containing nucleotide triphosphate hydrolases"/>
    <property type="match status" value="2"/>
</dbReference>
<dbReference type="PANTHER" id="PTHR10887">
    <property type="entry name" value="DNA2/NAM7 HELICASE FAMILY"/>
    <property type="match status" value="1"/>
</dbReference>
<dbReference type="eggNOG" id="KOG1807">
    <property type="taxonomic scope" value="Eukaryota"/>
</dbReference>
<evidence type="ECO:0000256" key="1">
    <source>
        <dbReference type="SAM" id="Coils"/>
    </source>
</evidence>
<dbReference type="SUPFAM" id="SSF52540">
    <property type="entry name" value="P-loop containing nucleoside triphosphate hydrolases"/>
    <property type="match status" value="1"/>
</dbReference>
<dbReference type="KEGG" id="dpx:DAPPUDRAFT_10306"/>
<evidence type="ECO:0008006" key="7">
    <source>
        <dbReference type="Google" id="ProtNLM"/>
    </source>
</evidence>
<feature type="domain" description="DNA2/NAM7 helicase-like C-terminal" evidence="3">
    <location>
        <begin position="595"/>
        <end position="777"/>
    </location>
</feature>
<dbReference type="InterPro" id="IPR027417">
    <property type="entry name" value="P-loop_NTPase"/>
</dbReference>
<dbReference type="GO" id="GO:0031380">
    <property type="term" value="C:nuclear RNA-directed RNA polymerase complex"/>
    <property type="evidence" value="ECO:0000318"/>
    <property type="project" value="GO_Central"/>
</dbReference>
<evidence type="ECO:0000259" key="4">
    <source>
        <dbReference type="Pfam" id="PF25396"/>
    </source>
</evidence>